<feature type="transmembrane region" description="Helical" evidence="1">
    <location>
        <begin position="119"/>
        <end position="140"/>
    </location>
</feature>
<dbReference type="Pfam" id="PF11028">
    <property type="entry name" value="TMEM260-like"/>
    <property type="match status" value="1"/>
</dbReference>
<dbReference type="InterPro" id="IPR021280">
    <property type="entry name" value="TMEM260-like"/>
</dbReference>
<feature type="transmembrane region" description="Helical" evidence="1">
    <location>
        <begin position="12"/>
        <end position="36"/>
    </location>
</feature>
<accession>A0A6L6UEL4</accession>
<keyword evidence="1" id="KW-0812">Transmembrane</keyword>
<reference evidence="2 3" key="1">
    <citation type="submission" date="2019-12" db="EMBL/GenBank/DDBJ databases">
        <authorList>
            <person name="Li J."/>
        </authorList>
    </citation>
    <scope>NUCLEOTIDE SEQUENCE [LARGE SCALE GENOMIC DNA]</scope>
    <source>
        <strain evidence="2 3">HL2-2</strain>
    </source>
</reference>
<proteinExistence type="predicted"/>
<feature type="transmembrane region" description="Helical" evidence="1">
    <location>
        <begin position="571"/>
        <end position="589"/>
    </location>
</feature>
<evidence type="ECO:0000256" key="1">
    <source>
        <dbReference type="SAM" id="Phobius"/>
    </source>
</evidence>
<dbReference type="RefSeq" id="WP_157364341.1">
    <property type="nucleotide sequence ID" value="NZ_WOWS01000005.1"/>
</dbReference>
<keyword evidence="1" id="KW-1133">Transmembrane helix</keyword>
<evidence type="ECO:0000313" key="3">
    <source>
        <dbReference type="Proteomes" id="UP000478208"/>
    </source>
</evidence>
<dbReference type="Proteomes" id="UP000478208">
    <property type="component" value="Unassembled WGS sequence"/>
</dbReference>
<gene>
    <name evidence="2" type="ORF">GN138_12495</name>
</gene>
<dbReference type="EMBL" id="WOWS01000005">
    <property type="protein sequence ID" value="MUU79267.1"/>
    <property type="molecule type" value="Genomic_DNA"/>
</dbReference>
<feature type="transmembrane region" description="Helical" evidence="1">
    <location>
        <begin position="147"/>
        <end position="165"/>
    </location>
</feature>
<organism evidence="2 3">
    <name type="scientific">Winogradskyella endarachnes</name>
    <dbReference type="NCBI Taxonomy" id="2681965"/>
    <lineage>
        <taxon>Bacteria</taxon>
        <taxon>Pseudomonadati</taxon>
        <taxon>Bacteroidota</taxon>
        <taxon>Flavobacteriia</taxon>
        <taxon>Flavobacteriales</taxon>
        <taxon>Flavobacteriaceae</taxon>
        <taxon>Winogradskyella</taxon>
    </lineage>
</organism>
<name>A0A6L6UEL4_9FLAO</name>
<dbReference type="PANTHER" id="PTHR16214:SF3">
    <property type="entry name" value="TRANSMEMBRANE PROTEIN 260"/>
    <property type="match status" value="1"/>
</dbReference>
<feature type="transmembrane region" description="Helical" evidence="1">
    <location>
        <begin position="219"/>
        <end position="238"/>
    </location>
</feature>
<protein>
    <submittedName>
        <fullName evidence="2">DUF2723 domain-containing protein</fullName>
    </submittedName>
</protein>
<sequence length="1138" mass="131901">MTDFNFKKWNNILGWFVFAVAVVVYGLTIEPTVSFWDAGEYILTSSKLQVGHPPGAPLFQMFGAFFSIFALEPSQIGMILNMMSGVASAFTILFMFWTISLLLVKLVKYNKEDNPSKAYAILGSALVGSLAFTFTDSFWFNAVETEVYAMATLIMAVLFYLGLRWEQEMNEPRGNRWLILIAFVIGLSFGVHFMGLLTIPAIGLLYYFKNYKTITIKNFIIANIVSAAILLFIFKLLLPSTLKLFGYLEVFFVNSIGLPFNSGTIITGVMVIGLFYFGLNYTRKKDYKHVNTLVLCLMFIFIGFSSWMMLPIRANAQVVINENNPSDARELLAYYNLEQYPETHLFYGPQFTEAYSGADEDNPFVDDKKNFEKDEEKGEYVIINDWEKSKQNYNHAHASILPRMWSAEHAENYMMFTGLIEFKADPSLQTRAYNEAMNAGLTEEQAGQYALQEKQQIDMLVNDFKMRVANHEVDYEDYSQFLSRYGQQYLEIEKPSFLDNTMYMFQYQFGYMYWRYFMWNFTGRQDDIQGKYTHEHGNWISGIKPIDEIHLGISQDNLPTDVLENKARNTYYFLPLILGLAGLFFLMYLDLKRFWVLLVFFLLTGLAIQFYTNVRPFEPRERDYSVVGSFYVFAIWIGFGVYAIYDLLQSHFKSKFLAPIITIICIALVPGILAANNWDDHDRSGKYTTNAMARKYLESCAPNAILFTIGDNDTFPLWYLQEIEGVRRDVRVVNTSLFQTDWYIDQMKRKAYDSDPIPSQLTHKQYRGGTRDVVAYKEINESIARDTLDIKQFMDFISSEKPNTKVKFVVDKQGDDPNRYPKHLLNSNYYPTRNISIPVNKEMVLKNGIVKPKDADIIEDYLFTRISGGYLYKNRLLMLDILANNNWERPIYFTGGAFGAEDYVWLKDYLQLDGMCYKLVPIKTAVDKANPYDMGRVDPDLMYEMVKNWNWGGSGEDMYYDIETRRNGITYRGNLARLIEQLINEDQLDKAEEIADIAMEKMPVDKFGFYSLLEPYVSAYYEVGNKEKGRALYKDVAKKYQENLTYYSSLPLKDQDQVVGEDIYLDIQRYRSLVDILVIYNDEEFAMQETKTFNSYISLFDELMKLYGNDVDDTPEMPEDIDIPETVKDTIDKIAPAN</sequence>
<comment type="caution">
    <text evidence="2">The sequence shown here is derived from an EMBL/GenBank/DDBJ whole genome shotgun (WGS) entry which is preliminary data.</text>
</comment>
<dbReference type="AlphaFoldDB" id="A0A6L6UEL4"/>
<evidence type="ECO:0000313" key="2">
    <source>
        <dbReference type="EMBL" id="MUU79267.1"/>
    </source>
</evidence>
<feature type="transmembrane region" description="Helical" evidence="1">
    <location>
        <begin position="56"/>
        <end position="74"/>
    </location>
</feature>
<feature type="transmembrane region" description="Helical" evidence="1">
    <location>
        <begin position="86"/>
        <end position="107"/>
    </location>
</feature>
<feature type="transmembrane region" description="Helical" evidence="1">
    <location>
        <begin position="258"/>
        <end position="278"/>
    </location>
</feature>
<feature type="transmembrane region" description="Helical" evidence="1">
    <location>
        <begin position="656"/>
        <end position="675"/>
    </location>
</feature>
<feature type="transmembrane region" description="Helical" evidence="1">
    <location>
        <begin position="594"/>
        <end position="612"/>
    </location>
</feature>
<feature type="transmembrane region" description="Helical" evidence="1">
    <location>
        <begin position="624"/>
        <end position="644"/>
    </location>
</feature>
<keyword evidence="1" id="KW-0472">Membrane</keyword>
<keyword evidence="3" id="KW-1185">Reference proteome</keyword>
<feature type="transmembrane region" description="Helical" evidence="1">
    <location>
        <begin position="290"/>
        <end position="310"/>
    </location>
</feature>
<feature type="transmembrane region" description="Helical" evidence="1">
    <location>
        <begin position="177"/>
        <end position="207"/>
    </location>
</feature>
<dbReference type="PANTHER" id="PTHR16214">
    <property type="entry name" value="TRANSMEMBRANE PROTEIN 260"/>
    <property type="match status" value="1"/>
</dbReference>
<dbReference type="InterPro" id="IPR052724">
    <property type="entry name" value="GT117_domain-containing"/>
</dbReference>